<organism evidence="3 4">
    <name type="scientific">Adhaeribacter terrigena</name>
    <dbReference type="NCBI Taxonomy" id="2793070"/>
    <lineage>
        <taxon>Bacteria</taxon>
        <taxon>Pseudomonadati</taxon>
        <taxon>Bacteroidota</taxon>
        <taxon>Cytophagia</taxon>
        <taxon>Cytophagales</taxon>
        <taxon>Hymenobacteraceae</taxon>
        <taxon>Adhaeribacter</taxon>
    </lineage>
</organism>
<keyword evidence="1" id="KW-0732">Signal</keyword>
<evidence type="ECO:0000259" key="2">
    <source>
        <dbReference type="Pfam" id="PF18962"/>
    </source>
</evidence>
<accession>A0ABS1C482</accession>
<keyword evidence="4" id="KW-1185">Reference proteome</keyword>
<dbReference type="Gene3D" id="2.60.40.10">
    <property type="entry name" value="Immunoglobulins"/>
    <property type="match status" value="1"/>
</dbReference>
<protein>
    <submittedName>
        <fullName evidence="3">T9SS type A sorting domain-containing protein</fullName>
    </submittedName>
</protein>
<dbReference type="Proteomes" id="UP000644147">
    <property type="component" value="Unassembled WGS sequence"/>
</dbReference>
<feature type="signal peptide" evidence="1">
    <location>
        <begin position="1"/>
        <end position="21"/>
    </location>
</feature>
<dbReference type="RefSeq" id="WP_200506826.1">
    <property type="nucleotide sequence ID" value="NZ_JAEHFX010000007.1"/>
</dbReference>
<dbReference type="Pfam" id="PF18962">
    <property type="entry name" value="Por_Secre_tail"/>
    <property type="match status" value="1"/>
</dbReference>
<name>A0ABS1C482_9BACT</name>
<dbReference type="InterPro" id="IPR026444">
    <property type="entry name" value="Secre_tail"/>
</dbReference>
<reference evidence="3 4" key="1">
    <citation type="submission" date="2020-12" db="EMBL/GenBank/DDBJ databases">
        <title>Bacterial novel species Adhaeribacter sp. BT258 isolated from soil.</title>
        <authorList>
            <person name="Jung H.-Y."/>
        </authorList>
    </citation>
    <scope>NUCLEOTIDE SEQUENCE [LARGE SCALE GENOMIC DNA]</scope>
    <source>
        <strain evidence="3 4">BT258</strain>
    </source>
</reference>
<gene>
    <name evidence="3" type="ORF">I5M27_13405</name>
</gene>
<comment type="caution">
    <text evidence="3">The sequence shown here is derived from an EMBL/GenBank/DDBJ whole genome shotgun (WGS) entry which is preliminary data.</text>
</comment>
<evidence type="ECO:0000313" key="3">
    <source>
        <dbReference type="EMBL" id="MBK0403986.1"/>
    </source>
</evidence>
<sequence>MKKLIPLLAFFFLGTSLVSVASHDLGGEIAYLQTGTDSYQVTYKHYRDCTGAPIPATMDLELKAPGCNSGRTVVLYQDSRKLVNPYGPATTVNCASFAAFSVYEVVTYSGKVTFSSAEFSCSDWRLSVTNASRTPARNALNPTVTVLYTEAELKLQAGLVNSSPEFDSINAPVLFVNKYQDHQLSMSARDLDGDSLVYTLVTPLEGHNTMITYDTIGHSGLGGFMINYNPLPPFNNLPPGNPGSNPQVAIFAGGITNYSATYPMDSYHVTWTPGQQVVFAAPYFYLEAADGALKFNTSVYYDSAAYWENRYLVSVKVEEFRKINNVIVKVGSVRRETLIQVMDGGANQNPQVTARMANNQPIASGTEIQLRPGTPLNLQIAASDGNAADAVSITSNVSAILTGATLTNTTGNASTGTISWTPTAADVRDQPYYFQVQLRDNANPLRGVHTETFAVRVSHTGGVTGTTDALIFNANFTAYPNPFTDKISFKFNQQAKAESIMIFNLLGQQVDQITISKTASGTQEIKWETSGKHAAGLYVAKLISEGKTLQTLKFTKVQ</sequence>
<dbReference type="InterPro" id="IPR013783">
    <property type="entry name" value="Ig-like_fold"/>
</dbReference>
<evidence type="ECO:0000256" key="1">
    <source>
        <dbReference type="SAM" id="SignalP"/>
    </source>
</evidence>
<evidence type="ECO:0000313" key="4">
    <source>
        <dbReference type="Proteomes" id="UP000644147"/>
    </source>
</evidence>
<feature type="domain" description="Secretion system C-terminal sorting" evidence="2">
    <location>
        <begin position="479"/>
        <end position="548"/>
    </location>
</feature>
<proteinExistence type="predicted"/>
<dbReference type="NCBIfam" id="TIGR04183">
    <property type="entry name" value="Por_Secre_tail"/>
    <property type="match status" value="1"/>
</dbReference>
<dbReference type="EMBL" id="JAEHFX010000007">
    <property type="protein sequence ID" value="MBK0403986.1"/>
    <property type="molecule type" value="Genomic_DNA"/>
</dbReference>
<feature type="chain" id="PRO_5046308507" evidence="1">
    <location>
        <begin position="22"/>
        <end position="558"/>
    </location>
</feature>